<dbReference type="PATRIC" id="fig|369723.5.peg.1671"/>
<dbReference type="AlphaFoldDB" id="A4X5E6"/>
<proteinExistence type="inferred from homology"/>
<evidence type="ECO:0000256" key="1">
    <source>
        <dbReference type="ARBA" id="ARBA00004196"/>
    </source>
</evidence>
<dbReference type="NCBIfam" id="NF008200">
    <property type="entry name" value="PRK10957.1"/>
    <property type="match status" value="1"/>
</dbReference>
<keyword evidence="4 6" id="KW-0732">Signal</keyword>
<name>A4X5E6_SALTO</name>
<evidence type="ECO:0000256" key="6">
    <source>
        <dbReference type="SAM" id="SignalP"/>
    </source>
</evidence>
<evidence type="ECO:0000256" key="2">
    <source>
        <dbReference type="ARBA" id="ARBA00008814"/>
    </source>
</evidence>
<keyword evidence="3" id="KW-0813">Transport</keyword>
<dbReference type="KEGG" id="stp:Strop_1631"/>
<evidence type="ECO:0000256" key="3">
    <source>
        <dbReference type="ARBA" id="ARBA00022448"/>
    </source>
</evidence>
<dbReference type="Pfam" id="PF01497">
    <property type="entry name" value="Peripla_BP_2"/>
    <property type="match status" value="1"/>
</dbReference>
<dbReference type="RefSeq" id="WP_011905528.1">
    <property type="nucleotide sequence ID" value="NC_009380.1"/>
</dbReference>
<feature type="compositionally biased region" description="Low complexity" evidence="5">
    <location>
        <begin position="29"/>
        <end position="45"/>
    </location>
</feature>
<dbReference type="GO" id="GO:1901678">
    <property type="term" value="P:iron coordination entity transport"/>
    <property type="evidence" value="ECO:0007669"/>
    <property type="project" value="UniProtKB-ARBA"/>
</dbReference>
<sequence length="330" mass="34675">MVHNFPSPARALAGVTVVAIAALATVGCSSTSDTDTSESATSQTEGWPRTFTNADGTTTKITKKPEAIVSTSVSVTGTLLAFDAPVVASGAGSSGEFFAQWADVADERDVANLWPAGKVDLEAVYAHTPDLVVVSATGADSLVEQIGELRAIAPTIVVDYGGQTWQELAATLGQATGLEAEAEQTVTAFDDYVQEAASKIQVPDGGANVISFNGAGESNPIARQDSAQARLLSDLGFTIEDPNPEWNTRSQLREDFIWTAYENLTTLTAETTFILSKDDVGAQAFADDPVLANVPSVKQGQVYGLGLNSFRVDQYSATEIVDSVVARFAK</sequence>
<feature type="signal peptide" evidence="6">
    <location>
        <begin position="1"/>
        <end position="21"/>
    </location>
</feature>
<dbReference type="Proteomes" id="UP000000235">
    <property type="component" value="Chromosome"/>
</dbReference>
<accession>A4X5E6</accession>
<dbReference type="FunFam" id="3.40.50.1980:FF:000009">
    <property type="entry name" value="Iron-enterobactin transporter periplasmic binding protein"/>
    <property type="match status" value="1"/>
</dbReference>
<dbReference type="HOGENOM" id="CLU_038034_4_0_11"/>
<dbReference type="EMBL" id="CP000667">
    <property type="protein sequence ID" value="ABP54096.1"/>
    <property type="molecule type" value="Genomic_DNA"/>
</dbReference>
<feature type="chain" id="PRO_5039262233" evidence="6">
    <location>
        <begin position="22"/>
        <end position="330"/>
    </location>
</feature>
<reference evidence="9" key="1">
    <citation type="journal article" date="2007" name="Proc. Natl. Acad. Sci. U.S.A.">
        <title>Genome sequencing reveals complex secondary metabolome in the marine actinomycete Salinispora tropica.</title>
        <authorList>
            <person name="Udwary D.W."/>
            <person name="Zeigler L."/>
            <person name="Asolkar R.N."/>
            <person name="Singan V."/>
            <person name="Lapidus A."/>
            <person name="Fenical W."/>
            <person name="Jensen P.R."/>
            <person name="Moore B.S."/>
        </authorList>
    </citation>
    <scope>NUCLEOTIDE SEQUENCE [LARGE SCALE GENOMIC DNA]</scope>
    <source>
        <strain evidence="9">ATCC BAA-916 / DSM 44818 / CNB-440</strain>
    </source>
</reference>
<dbReference type="InterPro" id="IPR051313">
    <property type="entry name" value="Bact_iron-sidero_bind"/>
</dbReference>
<comment type="subcellular location">
    <subcellularLocation>
        <location evidence="1">Cell envelope</location>
    </subcellularLocation>
</comment>
<dbReference type="GO" id="GO:0030288">
    <property type="term" value="C:outer membrane-bounded periplasmic space"/>
    <property type="evidence" value="ECO:0007669"/>
    <property type="project" value="TreeGrafter"/>
</dbReference>
<dbReference type="PANTHER" id="PTHR30532">
    <property type="entry name" value="IRON III DICITRATE-BINDING PERIPLASMIC PROTEIN"/>
    <property type="match status" value="1"/>
</dbReference>
<dbReference type="PANTHER" id="PTHR30532:SF24">
    <property type="entry name" value="FERRIC ENTEROBACTIN-BINDING PERIPLASMIC PROTEIN FEPB"/>
    <property type="match status" value="1"/>
</dbReference>
<dbReference type="PROSITE" id="PS50983">
    <property type="entry name" value="FE_B12_PBP"/>
    <property type="match status" value="1"/>
</dbReference>
<organism evidence="8 9">
    <name type="scientific">Salinispora tropica (strain ATCC BAA-916 / DSM 44818 / JCM 13857 / NBRC 105044 / CNB-440)</name>
    <dbReference type="NCBI Taxonomy" id="369723"/>
    <lineage>
        <taxon>Bacteria</taxon>
        <taxon>Bacillati</taxon>
        <taxon>Actinomycetota</taxon>
        <taxon>Actinomycetes</taxon>
        <taxon>Micromonosporales</taxon>
        <taxon>Micromonosporaceae</taxon>
        <taxon>Salinispora</taxon>
    </lineage>
</organism>
<evidence type="ECO:0000313" key="9">
    <source>
        <dbReference type="Proteomes" id="UP000000235"/>
    </source>
</evidence>
<evidence type="ECO:0000256" key="4">
    <source>
        <dbReference type="ARBA" id="ARBA00022729"/>
    </source>
</evidence>
<dbReference type="SUPFAM" id="SSF53807">
    <property type="entry name" value="Helical backbone' metal receptor"/>
    <property type="match status" value="1"/>
</dbReference>
<feature type="domain" description="Fe/B12 periplasmic-binding" evidence="7">
    <location>
        <begin position="67"/>
        <end position="330"/>
    </location>
</feature>
<evidence type="ECO:0000259" key="7">
    <source>
        <dbReference type="PROSITE" id="PS50983"/>
    </source>
</evidence>
<dbReference type="eggNOG" id="COG4592">
    <property type="taxonomic scope" value="Bacteria"/>
</dbReference>
<keyword evidence="9" id="KW-1185">Reference proteome</keyword>
<gene>
    <name evidence="8" type="ordered locus">Strop_1631</name>
</gene>
<protein>
    <submittedName>
        <fullName evidence="8">Periplasmic binding protein</fullName>
    </submittedName>
</protein>
<comment type="similarity">
    <text evidence="2">Belongs to the bacterial solute-binding protein 8 family.</text>
</comment>
<dbReference type="Gene3D" id="3.40.50.1980">
    <property type="entry name" value="Nitrogenase molybdenum iron protein domain"/>
    <property type="match status" value="2"/>
</dbReference>
<dbReference type="STRING" id="369723.Strop_1631"/>
<evidence type="ECO:0000256" key="5">
    <source>
        <dbReference type="SAM" id="MobiDB-lite"/>
    </source>
</evidence>
<evidence type="ECO:0000313" key="8">
    <source>
        <dbReference type="EMBL" id="ABP54096.1"/>
    </source>
</evidence>
<feature type="region of interest" description="Disordered" evidence="5">
    <location>
        <begin position="29"/>
        <end position="58"/>
    </location>
</feature>
<dbReference type="InterPro" id="IPR002491">
    <property type="entry name" value="ABC_transptr_periplasmic_BD"/>
</dbReference>